<evidence type="ECO:0000313" key="10">
    <source>
        <dbReference type="Proteomes" id="UP000019487"/>
    </source>
</evidence>
<evidence type="ECO:0000256" key="6">
    <source>
        <dbReference type="SAM" id="MobiDB-lite"/>
    </source>
</evidence>
<comment type="subcellular location">
    <subcellularLocation>
        <location evidence="1">Membrane</location>
        <topology evidence="1">Multi-pass membrane protein</topology>
    </subcellularLocation>
</comment>
<dbReference type="InterPro" id="IPR052337">
    <property type="entry name" value="SAT4-like"/>
</dbReference>
<reference evidence="9 10" key="1">
    <citation type="journal article" date="2014" name="Genome Announc.">
        <title>Draft genome sequence of Sclerotinia borealis, a psychrophilic plant pathogenic fungus.</title>
        <authorList>
            <person name="Mardanov A.V."/>
            <person name="Beletsky A.V."/>
            <person name="Kadnikov V.V."/>
            <person name="Ignatov A.N."/>
            <person name="Ravin N.V."/>
        </authorList>
    </citation>
    <scope>NUCLEOTIDE SEQUENCE [LARGE SCALE GENOMIC DNA]</scope>
    <source>
        <strain evidence="10">F-4157</strain>
    </source>
</reference>
<name>W9C9K2_SCLBF</name>
<dbReference type="PANTHER" id="PTHR33048:SF110">
    <property type="entry name" value="UBID FAMILY DECARBOXYLASE"/>
    <property type="match status" value="1"/>
</dbReference>
<comment type="caution">
    <text evidence="9">The sequence shown here is derived from an EMBL/GenBank/DDBJ whole genome shotgun (WGS) entry which is preliminary data.</text>
</comment>
<feature type="transmembrane region" description="Helical" evidence="7">
    <location>
        <begin position="97"/>
        <end position="117"/>
    </location>
</feature>
<dbReference type="AlphaFoldDB" id="W9C9K2"/>
<comment type="similarity">
    <text evidence="5">Belongs to the SAT4 family.</text>
</comment>
<dbReference type="EMBL" id="AYSA01000524">
    <property type="protein sequence ID" value="ESZ91245.1"/>
    <property type="molecule type" value="Genomic_DNA"/>
</dbReference>
<keyword evidence="10" id="KW-1185">Reference proteome</keyword>
<keyword evidence="2 7" id="KW-0812">Transmembrane</keyword>
<dbReference type="InterPro" id="IPR049326">
    <property type="entry name" value="Rhodopsin_dom_fungi"/>
</dbReference>
<feature type="compositionally biased region" description="Acidic residues" evidence="6">
    <location>
        <begin position="306"/>
        <end position="316"/>
    </location>
</feature>
<evidence type="ECO:0000256" key="5">
    <source>
        <dbReference type="ARBA" id="ARBA00038359"/>
    </source>
</evidence>
<feature type="region of interest" description="Disordered" evidence="6">
    <location>
        <begin position="284"/>
        <end position="334"/>
    </location>
</feature>
<gene>
    <name evidence="9" type="ORF">SBOR_8367</name>
</gene>
<keyword evidence="3 7" id="KW-1133">Transmembrane helix</keyword>
<evidence type="ECO:0000256" key="1">
    <source>
        <dbReference type="ARBA" id="ARBA00004141"/>
    </source>
</evidence>
<keyword evidence="4 7" id="KW-0472">Membrane</keyword>
<dbReference type="HOGENOM" id="CLU_831983_0_0_1"/>
<dbReference type="GO" id="GO:0016020">
    <property type="term" value="C:membrane"/>
    <property type="evidence" value="ECO:0007669"/>
    <property type="project" value="UniProtKB-SubCell"/>
</dbReference>
<evidence type="ECO:0000256" key="7">
    <source>
        <dbReference type="SAM" id="Phobius"/>
    </source>
</evidence>
<evidence type="ECO:0000259" key="8">
    <source>
        <dbReference type="Pfam" id="PF20684"/>
    </source>
</evidence>
<dbReference type="Pfam" id="PF20684">
    <property type="entry name" value="Fung_rhodopsin"/>
    <property type="match status" value="1"/>
</dbReference>
<evidence type="ECO:0000256" key="2">
    <source>
        <dbReference type="ARBA" id="ARBA00022692"/>
    </source>
</evidence>
<feature type="transmembrane region" description="Helical" evidence="7">
    <location>
        <begin position="147"/>
        <end position="166"/>
    </location>
</feature>
<proteinExistence type="inferred from homology"/>
<dbReference type="OrthoDB" id="3903189at2759"/>
<accession>W9C9K2</accession>
<feature type="transmembrane region" description="Helical" evidence="7">
    <location>
        <begin position="172"/>
        <end position="194"/>
    </location>
</feature>
<dbReference type="STRING" id="1432307.W9C9K2"/>
<protein>
    <submittedName>
        <fullName evidence="9">UbiD family decarboxylase</fullName>
    </submittedName>
</protein>
<evidence type="ECO:0000256" key="3">
    <source>
        <dbReference type="ARBA" id="ARBA00022989"/>
    </source>
</evidence>
<dbReference type="PANTHER" id="PTHR33048">
    <property type="entry name" value="PTH11-LIKE INTEGRAL MEMBRANE PROTEIN (AFU_ORTHOLOGUE AFUA_5G11245)"/>
    <property type="match status" value="1"/>
</dbReference>
<organism evidence="9 10">
    <name type="scientific">Sclerotinia borealis (strain F-4128)</name>
    <dbReference type="NCBI Taxonomy" id="1432307"/>
    <lineage>
        <taxon>Eukaryota</taxon>
        <taxon>Fungi</taxon>
        <taxon>Dikarya</taxon>
        <taxon>Ascomycota</taxon>
        <taxon>Pezizomycotina</taxon>
        <taxon>Leotiomycetes</taxon>
        <taxon>Helotiales</taxon>
        <taxon>Sclerotiniaceae</taxon>
        <taxon>Sclerotinia</taxon>
    </lineage>
</organism>
<feature type="compositionally biased region" description="Basic and acidic residues" evidence="6">
    <location>
        <begin position="284"/>
        <end position="304"/>
    </location>
</feature>
<dbReference type="Proteomes" id="UP000019487">
    <property type="component" value="Unassembled WGS sequence"/>
</dbReference>
<evidence type="ECO:0000256" key="4">
    <source>
        <dbReference type="ARBA" id="ARBA00023136"/>
    </source>
</evidence>
<feature type="transmembrane region" description="Helical" evidence="7">
    <location>
        <begin position="30"/>
        <end position="51"/>
    </location>
</feature>
<evidence type="ECO:0000313" key="9">
    <source>
        <dbReference type="EMBL" id="ESZ91245.1"/>
    </source>
</evidence>
<sequence length="334" mass="37625">MIRHNSFESVKSNRSASLLKTPRIFDWGDYIMFFNLQVQATFVTVIFSIWVQVLWGNNFVTAKDVVDWTPEDFHRATIGSIFGIIMEFSKVTCVWGLSVYVAMGFVIVIVFLMGVWCRPFHLYYDTIPLSAANEQCMTFRHHMILDACFNITGDAIMLCLPIPLLIKARLELVRKCALIAVFSMGGLVILCATLNRITNFVAPMGSLTYLNWYAGEISTAMIVANVPHLWPLIARIARLGAWAPNSSGNDRSQITMQNMRLNNRFNMVGSEDNIVGGGYEAHVQDEQDKQDKRDKRELQEKGEEGFAGDDDSADDDSASRIMKTVDLTQYSSST</sequence>
<feature type="domain" description="Rhodopsin" evidence="8">
    <location>
        <begin position="92"/>
        <end position="235"/>
    </location>
</feature>